<dbReference type="PANTHER" id="PTHR47425">
    <property type="entry name" value="FARB-RELATED"/>
    <property type="match status" value="1"/>
</dbReference>
<feature type="compositionally biased region" description="Polar residues" evidence="3">
    <location>
        <begin position="1384"/>
        <end position="1395"/>
    </location>
</feature>
<name>F9GB00_FUSOF</name>
<dbReference type="STRING" id="660025.F9GB00"/>
<keyword evidence="1" id="KW-0479">Metal-binding</keyword>
<dbReference type="GO" id="GO:0003677">
    <property type="term" value="F:DNA binding"/>
    <property type="evidence" value="ECO:0007669"/>
    <property type="project" value="InterPro"/>
</dbReference>
<protein>
    <recommendedName>
        <fullName evidence="4">Zn(2)-C6 fungal-type domain-containing protein</fullName>
    </recommendedName>
</protein>
<feature type="domain" description="Zn(2)-C6 fungal-type" evidence="4">
    <location>
        <begin position="681"/>
        <end position="713"/>
    </location>
</feature>
<dbReference type="SMART" id="SM00066">
    <property type="entry name" value="GAL4"/>
    <property type="match status" value="2"/>
</dbReference>
<evidence type="ECO:0000313" key="5">
    <source>
        <dbReference type="EMBL" id="EGU73664.1"/>
    </source>
</evidence>
<organism evidence="5">
    <name type="scientific">Fusarium oxysporum (strain Fo5176)</name>
    <name type="common">Fusarium vascular wilt</name>
    <dbReference type="NCBI Taxonomy" id="660025"/>
    <lineage>
        <taxon>Eukaryota</taxon>
        <taxon>Fungi</taxon>
        <taxon>Dikarya</taxon>
        <taxon>Ascomycota</taxon>
        <taxon>Pezizomycotina</taxon>
        <taxon>Sordariomycetes</taxon>
        <taxon>Hypocreomycetidae</taxon>
        <taxon>Hypocreales</taxon>
        <taxon>Nectriaceae</taxon>
        <taxon>Fusarium</taxon>
        <taxon>Fusarium oxysporum species complex</taxon>
    </lineage>
</organism>
<gene>
    <name evidence="5" type="ORF">FOXB_15833</name>
</gene>
<proteinExistence type="predicted"/>
<dbReference type="Pfam" id="PF00172">
    <property type="entry name" value="Zn_clus"/>
    <property type="match status" value="1"/>
</dbReference>
<evidence type="ECO:0000256" key="3">
    <source>
        <dbReference type="SAM" id="MobiDB-lite"/>
    </source>
</evidence>
<dbReference type="EMBL" id="AFQF01004364">
    <property type="protein sequence ID" value="EGU73664.1"/>
    <property type="molecule type" value="Genomic_DNA"/>
</dbReference>
<dbReference type="InterPro" id="IPR001138">
    <property type="entry name" value="Zn2Cys6_DnaBD"/>
</dbReference>
<feature type="region of interest" description="Disordered" evidence="3">
    <location>
        <begin position="131"/>
        <end position="162"/>
    </location>
</feature>
<dbReference type="GO" id="GO:0000981">
    <property type="term" value="F:DNA-binding transcription factor activity, RNA polymerase II-specific"/>
    <property type="evidence" value="ECO:0007669"/>
    <property type="project" value="InterPro"/>
</dbReference>
<dbReference type="PaxDb" id="5507-FOXG_17365P0"/>
<dbReference type="GO" id="GO:0006351">
    <property type="term" value="P:DNA-templated transcription"/>
    <property type="evidence" value="ECO:0007669"/>
    <property type="project" value="InterPro"/>
</dbReference>
<dbReference type="CDD" id="cd00067">
    <property type="entry name" value="GAL4"/>
    <property type="match status" value="2"/>
</dbReference>
<dbReference type="OrthoDB" id="4451586at2759"/>
<dbReference type="PANTHER" id="PTHR47425:SF3">
    <property type="entry name" value="ZN(II)2CYS6 TRANSCRIPTION FACTOR (EUROFUNG)"/>
    <property type="match status" value="1"/>
</dbReference>
<comment type="caution">
    <text evidence="5">The sequence shown here is derived from an EMBL/GenBank/DDBJ whole genome shotgun (WGS) entry which is preliminary data.</text>
</comment>
<feature type="region of interest" description="Disordered" evidence="3">
    <location>
        <begin position="720"/>
        <end position="794"/>
    </location>
</feature>
<dbReference type="PROSITE" id="PS00463">
    <property type="entry name" value="ZN2_CY6_FUNGAL_1"/>
    <property type="match status" value="1"/>
</dbReference>
<feature type="compositionally biased region" description="Acidic residues" evidence="3">
    <location>
        <begin position="763"/>
        <end position="786"/>
    </location>
</feature>
<dbReference type="CDD" id="cd12148">
    <property type="entry name" value="fungal_TF_MHR"/>
    <property type="match status" value="2"/>
</dbReference>
<evidence type="ECO:0000256" key="1">
    <source>
        <dbReference type="ARBA" id="ARBA00022723"/>
    </source>
</evidence>
<feature type="compositionally biased region" description="Basic and acidic residues" evidence="3">
    <location>
        <begin position="1155"/>
        <end position="1172"/>
    </location>
</feature>
<accession>F9GB00</accession>
<dbReference type="GO" id="GO:0008270">
    <property type="term" value="F:zinc ion binding"/>
    <property type="evidence" value="ECO:0007669"/>
    <property type="project" value="InterPro"/>
</dbReference>
<dbReference type="InterPro" id="IPR052761">
    <property type="entry name" value="Fungal_Detox/Toxin_TFs"/>
</dbReference>
<dbReference type="SUPFAM" id="SSF57701">
    <property type="entry name" value="Zn2/Cys6 DNA-binding domain"/>
    <property type="match status" value="2"/>
</dbReference>
<dbReference type="InterPro" id="IPR007219">
    <property type="entry name" value="XnlR_reg_dom"/>
</dbReference>
<dbReference type="SMART" id="SM00906">
    <property type="entry name" value="Fungal_trans"/>
    <property type="match status" value="2"/>
</dbReference>
<evidence type="ECO:0000259" key="4">
    <source>
        <dbReference type="PROSITE" id="PS50048"/>
    </source>
</evidence>
<feature type="region of interest" description="Disordered" evidence="3">
    <location>
        <begin position="639"/>
        <end position="674"/>
    </location>
</feature>
<keyword evidence="2" id="KW-0539">Nucleus</keyword>
<evidence type="ECO:0000256" key="2">
    <source>
        <dbReference type="ARBA" id="ARBA00023242"/>
    </source>
</evidence>
<dbReference type="Gene3D" id="4.10.240.10">
    <property type="entry name" value="Zn(2)-C6 fungal-type DNA-binding domain"/>
    <property type="match status" value="1"/>
</dbReference>
<dbReference type="PROSITE" id="PS50048">
    <property type="entry name" value="ZN2_CY6_FUNGAL_2"/>
    <property type="match status" value="1"/>
</dbReference>
<sequence length="1478" mass="166064">MPNSDLRSFPFSSAQTATVIRTIHQPPNPQMTTRGVKRRRASIACLPCRKRKVRCNVIESGGTCRNCRLDGHTSNETRVLVMKDPEASSAKAYRPISPSQYLDFDQNQHILPSLCPASSATDAYCTPETEHNVPLTDYGTKPPTPPGDDTWSNSQRPAPRLSPHAERELLSDDNIPNSCQARLPKRRQKFPWIAGGFILFPFYHFIKHPSSREVDSEVARLLEQRGCLHVPTKPILEEFMNNYFLYFHPLVPLFDEQRFWASYSEQADSNGYVSLFVLQAMLFVSSPTLFDLQSTLGDQDRAQGAIMLTYRTISFMDKKPLYWLSIATHYAKSADAHRYHEKQDTREGGLLKRLWWCCVLRDRILALALRQSPLLSPTAYNCPELSVADFAHEIGTSRVYDGIVKRLIVQIAIALGDLGTLLSEIPPAPSLAKVLDDSAAKASLYNHTLLSRDFLEGEQLDDPPNARIVAHKSLGCCLRSITENMIELKDSGLVQYLPVTFISFAATPFIWYLLQSHIQNTDGDTQRDLDAHLDVMNQFNRLYDNATSTIKYIQGIVEHLKISVPLPTYTASSHVADEHAVRPATLIEESLSSDTWADMLLKNPRMYLRIAFAVEFSLARAYNKNYCWLTDLSVGAADTMPSQPPSSQPSGDPSNRATASSAKRSAPCDGQRPWKRRSSKACLSCRNRKVRCDVTDGGVPCTNCRLDSINCVLKESNRGRRPTAASCQRRRNSNPPAARDRSSGSPRPIFVTSRLAAAVPESLEPEELSEPDEPDAEAEIEPEDEDPRSHSQPVNATEISVFDQQQQPADGEPMDEIHVQVHDDQPSNTEPPAPIQGVNLDAPFDYVEEIRTSSGPFAPSQPERITTSLPAFIRPPPQHLDNRDMYYLSHKLCLSIPDPEFRDELLRVYITVVHSFLPILDIEEYAGAILHNNGRNPISLLLFQAVNFVSVTFVNLKTLHSRGYASRLAARKDFYDRVRILYSLNYESDRMALIQSLLLLSHWYDCPDDDKDTWHWMGIALTNAQVGGLHRDPEHLKISQQEKKLRRRLWWCCLMRDRLLALGLRNPPRLREDEYNVKPLTLDDFDFSSPSTNLDRLFRDLKATYPNSEKRQSLAVMCIELSSLCVYIGRTLNTLYTVMGNYLGGVEYSQQSTGRPDRSPEQTKSLSERSTELKGWLESQNIHSRYTAKTGSRPPVTNTTDDLHADEILRLHQAQLRMVYLTALGALHRPQVFCFGSNNDGARNDGSTVSRGNVTDTAVEMTKLAFNLQRDNQLRFLPTLAVPAYLAVTLVHLFNTCSDEEEARSLSLGRLYQCVNVLQHLQEMYTSADYAMQFLNSILKNTGLHVPWTLPTGGSTFGERENTAYKPRLDMGPNTVAASCMYPSPSTSGNWNQDSAAEEPGLGQDDSSRTVTVAQQPRVPMAFPNMVMESWTTTDMNDLLAGSPFPGSWCDVETLLPTLLNTEGDADNLMTVNLSNFI</sequence>
<dbReference type="Pfam" id="PF04082">
    <property type="entry name" value="Fungal_trans"/>
    <property type="match status" value="1"/>
</dbReference>
<dbReference type="InterPro" id="IPR036864">
    <property type="entry name" value="Zn2-C6_fun-type_DNA-bd_sf"/>
</dbReference>
<feature type="region of interest" description="Disordered" evidence="3">
    <location>
        <begin position="1383"/>
        <end position="1408"/>
    </location>
</feature>
<feature type="region of interest" description="Disordered" evidence="3">
    <location>
        <begin position="1148"/>
        <end position="1173"/>
    </location>
</feature>
<reference evidence="5" key="1">
    <citation type="journal article" date="2012" name="Mol. Plant Microbe Interact.">
        <title>A highly conserved effector in Fusarium oxysporum is required for full virulence on Arabidopsis.</title>
        <authorList>
            <person name="Thatcher L.F."/>
            <person name="Gardiner D.M."/>
            <person name="Kazan K."/>
            <person name="Manners J."/>
        </authorList>
    </citation>
    <scope>NUCLEOTIDE SEQUENCE [LARGE SCALE GENOMIC DNA]</scope>
    <source>
        <strain evidence="5">Fo5176</strain>
    </source>
</reference>